<dbReference type="Proteomes" id="UP000517753">
    <property type="component" value="Unassembled WGS sequence"/>
</dbReference>
<evidence type="ECO:0000256" key="3">
    <source>
        <dbReference type="ARBA" id="ARBA00022452"/>
    </source>
</evidence>
<reference evidence="8 9" key="2">
    <citation type="submission" date="2020-08" db="EMBL/GenBank/DDBJ databases">
        <title>The Agave Microbiome: Exploring the role of microbial communities in plant adaptations to desert environments.</title>
        <authorList>
            <person name="Partida-Martinez L.P."/>
        </authorList>
    </citation>
    <scope>NUCLEOTIDE SEQUENCE [LARGE SCALE GENOMIC DNA]</scope>
    <source>
        <strain evidence="8 9">AS2.3</strain>
    </source>
</reference>
<dbReference type="PROSITE" id="PS52016">
    <property type="entry name" value="TONB_DEPENDENT_REC_3"/>
    <property type="match status" value="1"/>
</dbReference>
<keyword evidence="6 7" id="KW-0998">Cell outer membrane</keyword>
<dbReference type="GO" id="GO:0009279">
    <property type="term" value="C:cell outer membrane"/>
    <property type="evidence" value="ECO:0007669"/>
    <property type="project" value="UniProtKB-SubCell"/>
</dbReference>
<dbReference type="Gene3D" id="2.40.170.20">
    <property type="entry name" value="TonB-dependent receptor, beta-barrel domain"/>
    <property type="match status" value="1"/>
</dbReference>
<proteinExistence type="inferred from homology"/>
<dbReference type="EMBL" id="JACCBY010000002">
    <property type="protein sequence ID" value="NYD90190.1"/>
    <property type="molecule type" value="Genomic_DNA"/>
</dbReference>
<evidence type="ECO:0000256" key="5">
    <source>
        <dbReference type="ARBA" id="ARBA00023136"/>
    </source>
</evidence>
<evidence type="ECO:0000313" key="8">
    <source>
        <dbReference type="EMBL" id="NYD90190.1"/>
    </source>
</evidence>
<keyword evidence="2 7" id="KW-0813">Transport</keyword>
<reference evidence="8 9" key="1">
    <citation type="submission" date="2020-07" db="EMBL/GenBank/DDBJ databases">
        <authorList>
            <person name="Partida-Martinez L."/>
            <person name="Huntemann M."/>
            <person name="Clum A."/>
            <person name="Wang J."/>
            <person name="Palaniappan K."/>
            <person name="Ritter S."/>
            <person name="Chen I.-M."/>
            <person name="Stamatis D."/>
            <person name="Reddy T."/>
            <person name="O'Malley R."/>
            <person name="Daum C."/>
            <person name="Shapiro N."/>
            <person name="Ivanova N."/>
            <person name="Kyrpides N."/>
            <person name="Woyke T."/>
        </authorList>
    </citation>
    <scope>NUCLEOTIDE SEQUENCE [LARGE SCALE GENOMIC DNA]</scope>
    <source>
        <strain evidence="8 9">AS2.3</strain>
    </source>
</reference>
<evidence type="ECO:0000256" key="1">
    <source>
        <dbReference type="ARBA" id="ARBA00004571"/>
    </source>
</evidence>
<dbReference type="InterPro" id="IPR036942">
    <property type="entry name" value="Beta-barrel_TonB_sf"/>
</dbReference>
<comment type="subcellular location">
    <subcellularLocation>
        <location evidence="1 7">Cell outer membrane</location>
        <topology evidence="1 7">Multi-pass membrane protein</topology>
    </subcellularLocation>
</comment>
<gene>
    <name evidence="8" type="ORF">HD841_001970</name>
</gene>
<evidence type="ECO:0000313" key="9">
    <source>
        <dbReference type="Proteomes" id="UP000517753"/>
    </source>
</evidence>
<organism evidence="8 9">
    <name type="scientific">Sphingomonas melonis</name>
    <dbReference type="NCBI Taxonomy" id="152682"/>
    <lineage>
        <taxon>Bacteria</taxon>
        <taxon>Pseudomonadati</taxon>
        <taxon>Pseudomonadota</taxon>
        <taxon>Alphaproteobacteria</taxon>
        <taxon>Sphingomonadales</taxon>
        <taxon>Sphingomonadaceae</taxon>
        <taxon>Sphingomonas</taxon>
    </lineage>
</organism>
<keyword evidence="9" id="KW-1185">Reference proteome</keyword>
<evidence type="ECO:0000256" key="2">
    <source>
        <dbReference type="ARBA" id="ARBA00022448"/>
    </source>
</evidence>
<sequence>MSFDIAKRYTLRASVNNLFDRDPPLVPDSRSTLGLLRANTMFNYDLLGRQIVMGVTTTF</sequence>
<keyword evidence="3 7" id="KW-1134">Transmembrane beta strand</keyword>
<accession>A0A7Y9FMS8</accession>
<keyword evidence="4 7" id="KW-0812">Transmembrane</keyword>
<keyword evidence="5 7" id="KW-0472">Membrane</keyword>
<name>A0A7Y9FMS8_9SPHN</name>
<evidence type="ECO:0000256" key="6">
    <source>
        <dbReference type="ARBA" id="ARBA00023237"/>
    </source>
</evidence>
<dbReference type="RefSeq" id="WP_257015393.1">
    <property type="nucleotide sequence ID" value="NZ_JACCBY010000002.1"/>
</dbReference>
<dbReference type="AlphaFoldDB" id="A0A7Y9FMS8"/>
<dbReference type="InterPro" id="IPR039426">
    <property type="entry name" value="TonB-dep_rcpt-like"/>
</dbReference>
<dbReference type="SUPFAM" id="SSF56935">
    <property type="entry name" value="Porins"/>
    <property type="match status" value="1"/>
</dbReference>
<evidence type="ECO:0000256" key="7">
    <source>
        <dbReference type="PROSITE-ProRule" id="PRU01360"/>
    </source>
</evidence>
<comment type="similarity">
    <text evidence="7">Belongs to the TonB-dependent receptor family.</text>
</comment>
<evidence type="ECO:0000256" key="4">
    <source>
        <dbReference type="ARBA" id="ARBA00022692"/>
    </source>
</evidence>
<comment type="caution">
    <text evidence="8">The sequence shown here is derived from an EMBL/GenBank/DDBJ whole genome shotgun (WGS) entry which is preliminary data.</text>
</comment>
<keyword evidence="8" id="KW-0675">Receptor</keyword>
<protein>
    <submittedName>
        <fullName evidence="8">Outer membrane receptor protein involved in Fe transport</fullName>
    </submittedName>
</protein>